<keyword evidence="2" id="KW-0732">Signal</keyword>
<dbReference type="RefSeq" id="WP_285870148.1">
    <property type="nucleotide sequence ID" value="NZ_JARFYM010000015.1"/>
</dbReference>
<dbReference type="InterPro" id="IPR038696">
    <property type="entry name" value="IalB_sf"/>
</dbReference>
<reference evidence="3" key="1">
    <citation type="submission" date="2023-06" db="EMBL/GenBank/DDBJ databases">
        <title>Phylogenetic Diversity of Rhizobium strains.</title>
        <authorList>
            <person name="Moura F.T."/>
            <person name="Helene L.C.F."/>
            <person name="Hungria M."/>
        </authorList>
    </citation>
    <scope>NUCLEOTIDE SEQUENCE</scope>
    <source>
        <strain evidence="3">CCGE526</strain>
    </source>
</reference>
<dbReference type="Gene3D" id="2.60.40.1880">
    <property type="entry name" value="Invasion associated locus B (IalB) protein"/>
    <property type="match status" value="1"/>
</dbReference>
<feature type="region of interest" description="Disordered" evidence="1">
    <location>
        <begin position="35"/>
        <end position="61"/>
    </location>
</feature>
<evidence type="ECO:0000256" key="1">
    <source>
        <dbReference type="SAM" id="MobiDB-lite"/>
    </source>
</evidence>
<protein>
    <submittedName>
        <fullName evidence="3">Invasion associated locus B family protein</fullName>
    </submittedName>
</protein>
<name>A0ABT7K1G4_9HYPH</name>
<keyword evidence="4" id="KW-1185">Reference proteome</keyword>
<feature type="chain" id="PRO_5046312913" evidence="2">
    <location>
        <begin position="28"/>
        <end position="225"/>
    </location>
</feature>
<evidence type="ECO:0000256" key="2">
    <source>
        <dbReference type="SAM" id="SignalP"/>
    </source>
</evidence>
<organism evidence="3 4">
    <name type="scientific">Rhizobium mayense</name>
    <dbReference type="NCBI Taxonomy" id="1312184"/>
    <lineage>
        <taxon>Bacteria</taxon>
        <taxon>Pseudomonadati</taxon>
        <taxon>Pseudomonadota</taxon>
        <taxon>Alphaproteobacteria</taxon>
        <taxon>Hyphomicrobiales</taxon>
        <taxon>Rhizobiaceae</taxon>
        <taxon>Rhizobium/Agrobacterium group</taxon>
        <taxon>Rhizobium</taxon>
    </lineage>
</organism>
<dbReference type="InterPro" id="IPR010642">
    <property type="entry name" value="Invasion_prot_B"/>
</dbReference>
<comment type="caution">
    <text evidence="3">The sequence shown here is derived from an EMBL/GenBank/DDBJ whole genome shotgun (WGS) entry which is preliminary data.</text>
</comment>
<sequence length="225" mass="23267">MARRTLSDTFSVRLMASMMVVSSVFYASPGAAQQPDGSAAAPAASTAEKSASNAAAGQQPAPQARVEKFDDWYYRCVDAKAADGSAATSCEVAQIATVKQGDQDVNILTLAIAKAPAPLAAQKGGKTSSSGDLILTALVPLNMYLPAGLGVDAGDKPVVQLAYRNCNQAGCWSQQKLDAKMVAAFEKATDGIGHVQMMNGQKVNIKFSLKGLAAALDALQKPASN</sequence>
<evidence type="ECO:0000313" key="4">
    <source>
        <dbReference type="Proteomes" id="UP001172645"/>
    </source>
</evidence>
<proteinExistence type="predicted"/>
<evidence type="ECO:0000313" key="3">
    <source>
        <dbReference type="EMBL" id="MDL2400984.1"/>
    </source>
</evidence>
<dbReference type="Proteomes" id="UP001172645">
    <property type="component" value="Unassembled WGS sequence"/>
</dbReference>
<dbReference type="EMBL" id="JARFYM010000015">
    <property type="protein sequence ID" value="MDL2400984.1"/>
    <property type="molecule type" value="Genomic_DNA"/>
</dbReference>
<dbReference type="Pfam" id="PF06776">
    <property type="entry name" value="IalB"/>
    <property type="match status" value="1"/>
</dbReference>
<accession>A0ABT7K1G4</accession>
<gene>
    <name evidence="3" type="ORF">PY649_18930</name>
</gene>
<feature type="signal peptide" evidence="2">
    <location>
        <begin position="1"/>
        <end position="27"/>
    </location>
</feature>